<dbReference type="PANTHER" id="PTHR23077:SF117">
    <property type="entry name" value="AAA+ ATPASE DOMAIN-CONTAINING PROTEIN"/>
    <property type="match status" value="1"/>
</dbReference>
<feature type="domain" description="AAA+ ATPase" evidence="5">
    <location>
        <begin position="613"/>
        <end position="774"/>
    </location>
</feature>
<keyword evidence="3" id="KW-0175">Coiled coil</keyword>
<evidence type="ECO:0000256" key="1">
    <source>
        <dbReference type="ARBA" id="ARBA00022741"/>
    </source>
</evidence>
<dbReference type="Pfam" id="PF17862">
    <property type="entry name" value="AAA_lid_3"/>
    <property type="match status" value="2"/>
</dbReference>
<keyword evidence="2" id="KW-0067">ATP-binding</keyword>
<dbReference type="InterPro" id="IPR003959">
    <property type="entry name" value="ATPase_AAA_core"/>
</dbReference>
<evidence type="ECO:0000256" key="3">
    <source>
        <dbReference type="ARBA" id="ARBA00023054"/>
    </source>
</evidence>
<feature type="compositionally biased region" description="Low complexity" evidence="4">
    <location>
        <begin position="15"/>
        <end position="32"/>
    </location>
</feature>
<dbReference type="EMBL" id="FO082278">
    <property type="protein sequence ID" value="CCO14433.1"/>
    <property type="molecule type" value="Genomic_DNA"/>
</dbReference>
<protein>
    <submittedName>
        <fullName evidence="6">AAA family ATPase, CDC48 subfamily</fullName>
    </submittedName>
</protein>
<dbReference type="eggNOG" id="KOG0730">
    <property type="taxonomic scope" value="Eukaryota"/>
</dbReference>
<dbReference type="InterPro" id="IPR027417">
    <property type="entry name" value="P-loop_NTPase"/>
</dbReference>
<dbReference type="GeneID" id="19017790"/>
<feature type="domain" description="AAA+ ATPase" evidence="5">
    <location>
        <begin position="322"/>
        <end position="475"/>
    </location>
</feature>
<keyword evidence="1" id="KW-0547">Nucleotide-binding</keyword>
<dbReference type="InterPro" id="IPR003593">
    <property type="entry name" value="AAA+_ATPase"/>
</dbReference>
<dbReference type="SMART" id="SM00382">
    <property type="entry name" value="AAA"/>
    <property type="match status" value="2"/>
</dbReference>
<dbReference type="SUPFAM" id="SSF52540">
    <property type="entry name" value="P-loop containing nucleoside triphosphate hydrolases"/>
    <property type="match status" value="2"/>
</dbReference>
<dbReference type="GO" id="GO:0005524">
    <property type="term" value="F:ATP binding"/>
    <property type="evidence" value="ECO:0007669"/>
    <property type="project" value="UniProtKB-KW"/>
</dbReference>
<dbReference type="GO" id="GO:0016887">
    <property type="term" value="F:ATP hydrolysis activity"/>
    <property type="evidence" value="ECO:0007669"/>
    <property type="project" value="InterPro"/>
</dbReference>
<name>K8EYZ5_9CHLO</name>
<evidence type="ECO:0000313" key="7">
    <source>
        <dbReference type="Proteomes" id="UP000198341"/>
    </source>
</evidence>
<feature type="compositionally biased region" description="Basic and acidic residues" evidence="4">
    <location>
        <begin position="1"/>
        <end position="14"/>
    </location>
</feature>
<feature type="region of interest" description="Disordered" evidence="4">
    <location>
        <begin position="1"/>
        <end position="32"/>
    </location>
</feature>
<dbReference type="KEGG" id="bpg:Bathy01g00540"/>
<evidence type="ECO:0000256" key="4">
    <source>
        <dbReference type="SAM" id="MobiDB-lite"/>
    </source>
</evidence>
<dbReference type="InterPro" id="IPR050168">
    <property type="entry name" value="AAA_ATPase_domain"/>
</dbReference>
<dbReference type="InterPro" id="IPR003960">
    <property type="entry name" value="ATPase_AAA_CS"/>
</dbReference>
<evidence type="ECO:0000259" key="5">
    <source>
        <dbReference type="SMART" id="SM00382"/>
    </source>
</evidence>
<reference evidence="6 7" key="1">
    <citation type="submission" date="2011-10" db="EMBL/GenBank/DDBJ databases">
        <authorList>
            <person name="Genoscope - CEA"/>
        </authorList>
    </citation>
    <scope>NUCLEOTIDE SEQUENCE [LARGE SCALE GENOMIC DNA]</scope>
    <source>
        <strain evidence="6 7">RCC 1105</strain>
    </source>
</reference>
<dbReference type="RefSeq" id="XP_007515554.1">
    <property type="nucleotide sequence ID" value="XM_007515492.1"/>
</dbReference>
<gene>
    <name evidence="6" type="ORF">Bathy01g00540</name>
</gene>
<feature type="region of interest" description="Disordered" evidence="4">
    <location>
        <begin position="77"/>
        <end position="112"/>
    </location>
</feature>
<dbReference type="InterPro" id="IPR041569">
    <property type="entry name" value="AAA_lid_3"/>
</dbReference>
<evidence type="ECO:0000256" key="2">
    <source>
        <dbReference type="ARBA" id="ARBA00022840"/>
    </source>
</evidence>
<dbReference type="Gene3D" id="3.40.50.300">
    <property type="entry name" value="P-loop containing nucleotide triphosphate hydrolases"/>
    <property type="match status" value="2"/>
</dbReference>
<keyword evidence="7" id="KW-1185">Reference proteome</keyword>
<dbReference type="STRING" id="41875.K8EYZ5"/>
<dbReference type="Proteomes" id="UP000198341">
    <property type="component" value="Chromosome 1"/>
</dbReference>
<dbReference type="FunFam" id="3.40.50.300:FF:000061">
    <property type="entry name" value="ATPase family, AAA domain-containing 2"/>
    <property type="match status" value="1"/>
</dbReference>
<dbReference type="AlphaFoldDB" id="K8EYZ5"/>
<dbReference type="FunFam" id="3.40.50.300:FF:001025">
    <property type="entry name" value="ATPase family, AAA domain-containing 2B"/>
    <property type="match status" value="1"/>
</dbReference>
<accession>K8EYZ5</accession>
<proteinExistence type="predicted"/>
<evidence type="ECO:0000313" key="6">
    <source>
        <dbReference type="EMBL" id="CCO14433.1"/>
    </source>
</evidence>
<dbReference type="Pfam" id="PF00004">
    <property type="entry name" value="AAA"/>
    <property type="match status" value="2"/>
</dbReference>
<dbReference type="PROSITE" id="PS00674">
    <property type="entry name" value="AAA"/>
    <property type="match status" value="1"/>
</dbReference>
<dbReference type="PANTHER" id="PTHR23077">
    <property type="entry name" value="AAA-FAMILY ATPASE"/>
    <property type="match status" value="1"/>
</dbReference>
<organism evidence="6 7">
    <name type="scientific">Bathycoccus prasinos</name>
    <dbReference type="NCBI Taxonomy" id="41875"/>
    <lineage>
        <taxon>Eukaryota</taxon>
        <taxon>Viridiplantae</taxon>
        <taxon>Chlorophyta</taxon>
        <taxon>Mamiellophyceae</taxon>
        <taxon>Mamiellales</taxon>
        <taxon>Bathycoccaceae</taxon>
        <taxon>Bathycoccus</taxon>
    </lineage>
</organism>
<dbReference type="OrthoDB" id="5421at2759"/>
<sequence>MSPTKENTDEERTHSSSVSFSSLRLLPSSPSSTASTRIFLNASDLHRLHAQCGEFVRVSIVAENSSRTSLLAMAHPKREQGWRQDGGALDTPVKQSGLARRRIDDDDDDDDADEEAVLDGGVFVFLQNHSKEDESSKEEHFFTDAKETLNALRQRQKKRSEKREDDRCTIEVQTMMSASPSAVVNCSRVSVEVMNGRAKKDGTTRRTEEVRRALAHRVVSGKCTLMFGETEESLVLRVRECEPSSSSEEQCYRITHRTIIDLVDGDGTSVRRLGGASTSSTSSSWSADDELVACDELLGALREAIAWPKQYEGIAASIGASFPSGVLIHGPPGTGKTSAVRAACREACSEIGIDVRIFSMSAGDVYNNGAYAGDAERNVRNIFQKAREFCGSSAGGNKRSIILMDDIDAVAPRRTKNSSQHQNRVVAQLLTLMDGTKQWGQSPVVVATTTRPNTIDPALRRPGRFDREIETSLPNTSERSLILRVHLRNVPIDDTENNFDFERDIDTVAKNSKGYSGADLQSLCREAAMVAVKRCALNTQNDNNDVKVRSSDFVEAASKVRATVIRNVASVADVAKTSWDDVGGLFEVKKRLVRAIEWPLKKKNSFERLGIQPARGILLHGPPGGGKTTLARAAATASGATVFSLSAADVFSMYLGEGEKILTDAFLKARKASPAVLILDEIDGMSGSRGGGEGSSSAGSHDSAARVLSALLTEMDGLSSINSSTSNMSTNSPSSSSSSSSVLVIATTNRLDALDPALTRPGRFDLILEVGALKTPEERLEALHVHARAVSLAEDVNLEDVSERTEGKTGADLRGIVREAAMAALREDIGATSIRHAHFLKVLNKWA</sequence>
<dbReference type="Gene3D" id="1.10.8.60">
    <property type="match status" value="2"/>
</dbReference>